<dbReference type="Proteomes" id="UP000294952">
    <property type="component" value="Unassembled WGS sequence"/>
</dbReference>
<dbReference type="PATRIC" id="fig|1807.14.peg.4992"/>
<reference evidence="10 12" key="2">
    <citation type="submission" date="2019-01" db="EMBL/GenBank/DDBJ databases">
        <title>High-quality-draft genome sequences of five non-tuberculosis mycobacteriaceae isolated from a nosocomial environment.</title>
        <authorList>
            <person name="Tiago I."/>
            <person name="Alarico S."/>
            <person name="Pereira S.G."/>
            <person name="Coelho C."/>
            <person name="Maranha A."/>
            <person name="Empadinhas N."/>
        </authorList>
    </citation>
    <scope>NUCLEOTIDE SEQUENCE [LARGE SCALE GENOMIC DNA]</scope>
    <source>
        <strain evidence="10 12">22DIII</strain>
    </source>
</reference>
<dbReference type="RefSeq" id="WP_110798028.1">
    <property type="nucleotide sequence ID" value="NZ_CALTXN010000026.1"/>
</dbReference>
<dbReference type="Proteomes" id="UP000036313">
    <property type="component" value="Unassembled WGS sequence"/>
</dbReference>
<evidence type="ECO:0000256" key="8">
    <source>
        <dbReference type="SAM" id="Phobius"/>
    </source>
</evidence>
<proteinExistence type="inferred from homology"/>
<dbReference type="PIRSF" id="PIRSF006060">
    <property type="entry name" value="AA_transporter"/>
    <property type="match status" value="1"/>
</dbReference>
<keyword evidence="5 8" id="KW-0812">Transmembrane</keyword>
<comment type="similarity">
    <text evidence="3">Belongs to the amino acid-polyamine-organocation (APC) superfamily.</text>
</comment>
<feature type="transmembrane region" description="Helical" evidence="8">
    <location>
        <begin position="20"/>
        <end position="43"/>
    </location>
</feature>
<evidence type="ECO:0000313" key="10">
    <source>
        <dbReference type="EMBL" id="TDL11670.1"/>
    </source>
</evidence>
<dbReference type="Pfam" id="PF13520">
    <property type="entry name" value="AA_permease_2"/>
    <property type="match status" value="1"/>
</dbReference>
<evidence type="ECO:0000256" key="7">
    <source>
        <dbReference type="ARBA" id="ARBA00023136"/>
    </source>
</evidence>
<comment type="function">
    <text evidence="1">Probable amino-acid or metabolite transport protein.</text>
</comment>
<evidence type="ECO:0000256" key="1">
    <source>
        <dbReference type="ARBA" id="ARBA00002249"/>
    </source>
</evidence>
<keyword evidence="4" id="KW-1003">Cell membrane</keyword>
<keyword evidence="6 8" id="KW-1133">Transmembrane helix</keyword>
<feature type="transmembrane region" description="Helical" evidence="8">
    <location>
        <begin position="202"/>
        <end position="224"/>
    </location>
</feature>
<comment type="caution">
    <text evidence="9">The sequence shown here is derived from an EMBL/GenBank/DDBJ whole genome shotgun (WGS) entry which is preliminary data.</text>
</comment>
<feature type="transmembrane region" description="Helical" evidence="8">
    <location>
        <begin position="338"/>
        <end position="358"/>
    </location>
</feature>
<evidence type="ECO:0000256" key="5">
    <source>
        <dbReference type="ARBA" id="ARBA00022692"/>
    </source>
</evidence>
<evidence type="ECO:0000313" key="11">
    <source>
        <dbReference type="Proteomes" id="UP000036313"/>
    </source>
</evidence>
<feature type="transmembrane region" description="Helical" evidence="8">
    <location>
        <begin position="159"/>
        <end position="182"/>
    </location>
</feature>
<dbReference type="AlphaFoldDB" id="A0A0J6VH10"/>
<feature type="transmembrane region" description="Helical" evidence="8">
    <location>
        <begin position="289"/>
        <end position="317"/>
    </location>
</feature>
<feature type="transmembrane region" description="Helical" evidence="8">
    <location>
        <begin position="364"/>
        <end position="385"/>
    </location>
</feature>
<dbReference type="EMBL" id="SDLP01000001">
    <property type="protein sequence ID" value="TDL11670.1"/>
    <property type="molecule type" value="Genomic_DNA"/>
</dbReference>
<sequence>MTQSASGSTGSPTLARTLGLWAIVFLGLGYMTPTVVFDTFGIVSDETGGVVPTAYVFALVVMAFTAVSYGRMTTVFPSAGSAYTYTSATISPNFGFLIGWAALLDYLLLPLVNALIIRSYLYSFFPDAPQWLFVVVYVAAITGMCLFSMTNTSRVNMLLVVFEVVLIGVFLILAAKSLMGGMGNGTLFSAEPLWHEGVHLDLVITGATIVAFSFIGFDAITMYTEEAKDAATVPKAIVLALLIGGAIFFVAAFFTQSLFPDVSNFSQESLENSALPEIAFNVGGHLFKILLTAAAFAATVASSLASHASVSRLLFVMGRNGRGPVGRFFGYLHPSFQTPFYAIIFVGVVSLLAISFNLDFVASLINFGALIAFTMVNLTVIIYFAYRRREVSGAGQIFRNIVLPGIGVLATVLLWLYLSPESTRYGIIWFTIGIVVLLWLTRFFRRPLSVNMGEAIPDADEVDTPPKTAT</sequence>
<evidence type="ECO:0000256" key="6">
    <source>
        <dbReference type="ARBA" id="ARBA00022989"/>
    </source>
</evidence>
<dbReference type="GO" id="GO:0022857">
    <property type="term" value="F:transmembrane transporter activity"/>
    <property type="evidence" value="ECO:0007669"/>
    <property type="project" value="InterPro"/>
</dbReference>
<feature type="transmembrane region" description="Helical" evidence="8">
    <location>
        <begin position="128"/>
        <end position="147"/>
    </location>
</feature>
<dbReference type="GO" id="GO:0005886">
    <property type="term" value="C:plasma membrane"/>
    <property type="evidence" value="ECO:0007669"/>
    <property type="project" value="UniProtKB-SubCell"/>
</dbReference>
<accession>A0A0J6VH10</accession>
<feature type="transmembrane region" description="Helical" evidence="8">
    <location>
        <begin position="236"/>
        <end position="259"/>
    </location>
</feature>
<feature type="transmembrane region" description="Helical" evidence="8">
    <location>
        <begin position="82"/>
        <end position="108"/>
    </location>
</feature>
<evidence type="ECO:0000256" key="4">
    <source>
        <dbReference type="ARBA" id="ARBA00022475"/>
    </source>
</evidence>
<dbReference type="PANTHER" id="PTHR42770:SF8">
    <property type="entry name" value="PUTRESCINE IMPORTER PUUP"/>
    <property type="match status" value="1"/>
</dbReference>
<dbReference type="PANTHER" id="PTHR42770">
    <property type="entry name" value="AMINO ACID TRANSPORTER-RELATED"/>
    <property type="match status" value="1"/>
</dbReference>
<dbReference type="InterPro" id="IPR050367">
    <property type="entry name" value="APC_superfamily"/>
</dbReference>
<protein>
    <submittedName>
        <fullName evidence="10">APC family permease</fullName>
    </submittedName>
    <submittedName>
        <fullName evidence="9">Putrescine importer PuuP</fullName>
    </submittedName>
</protein>
<name>A0A0J6VH10_9MYCO</name>
<feature type="transmembrane region" description="Helical" evidence="8">
    <location>
        <begin position="397"/>
        <end position="418"/>
    </location>
</feature>
<dbReference type="InterPro" id="IPR002293">
    <property type="entry name" value="AA/rel_permease1"/>
</dbReference>
<evidence type="ECO:0000256" key="2">
    <source>
        <dbReference type="ARBA" id="ARBA00004651"/>
    </source>
</evidence>
<feature type="transmembrane region" description="Helical" evidence="8">
    <location>
        <begin position="424"/>
        <end position="444"/>
    </location>
</feature>
<dbReference type="OrthoDB" id="9762947at2"/>
<dbReference type="Gene3D" id="1.20.1740.10">
    <property type="entry name" value="Amino acid/polyamine transporter I"/>
    <property type="match status" value="1"/>
</dbReference>
<dbReference type="EMBL" id="JYNU01000057">
    <property type="protein sequence ID" value="KMO69529.1"/>
    <property type="molecule type" value="Genomic_DNA"/>
</dbReference>
<evidence type="ECO:0000256" key="3">
    <source>
        <dbReference type="ARBA" id="ARBA00009523"/>
    </source>
</evidence>
<gene>
    <name evidence="9" type="primary">puuP_14</name>
    <name evidence="10" type="ORF">EUA04_01320</name>
    <name evidence="9" type="ORF">MOBUDSM44075_04955</name>
</gene>
<feature type="transmembrane region" description="Helical" evidence="8">
    <location>
        <begin position="49"/>
        <end position="70"/>
    </location>
</feature>
<evidence type="ECO:0000313" key="9">
    <source>
        <dbReference type="EMBL" id="KMO69529.1"/>
    </source>
</evidence>
<keyword evidence="7 8" id="KW-0472">Membrane</keyword>
<reference evidence="9 11" key="1">
    <citation type="journal article" date="2015" name="Genome Biol. Evol.">
        <title>Characterization of Three Mycobacterium spp. with Potential Use in Bioremediation by Genome Sequencing and Comparative Genomics.</title>
        <authorList>
            <person name="Das S."/>
            <person name="Pettersson B.M."/>
            <person name="Behra P.R."/>
            <person name="Ramesh M."/>
            <person name="Dasgupta S."/>
            <person name="Bhattacharya A."/>
            <person name="Kirsebom L.A."/>
        </authorList>
    </citation>
    <scope>NUCLEOTIDE SEQUENCE [LARGE SCALE GENOMIC DNA]</scope>
    <source>
        <strain evidence="9 11">DSM 44075</strain>
    </source>
</reference>
<comment type="subcellular location">
    <subcellularLocation>
        <location evidence="2">Cell membrane</location>
        <topology evidence="2">Multi-pass membrane protein</topology>
    </subcellularLocation>
</comment>
<evidence type="ECO:0000313" key="12">
    <source>
        <dbReference type="Proteomes" id="UP000294952"/>
    </source>
</evidence>
<organism evidence="9 11">
    <name type="scientific">Mycolicibacterium obuense</name>
    <dbReference type="NCBI Taxonomy" id="1807"/>
    <lineage>
        <taxon>Bacteria</taxon>
        <taxon>Bacillati</taxon>
        <taxon>Actinomycetota</taxon>
        <taxon>Actinomycetes</taxon>
        <taxon>Mycobacteriales</taxon>
        <taxon>Mycobacteriaceae</taxon>
        <taxon>Mycolicibacterium</taxon>
    </lineage>
</organism>